<feature type="transmembrane region" description="Helical" evidence="1">
    <location>
        <begin position="127"/>
        <end position="147"/>
    </location>
</feature>
<feature type="transmembrane region" description="Helical" evidence="1">
    <location>
        <begin position="69"/>
        <end position="90"/>
    </location>
</feature>
<feature type="transmembrane region" description="Helical" evidence="1">
    <location>
        <begin position="210"/>
        <end position="230"/>
    </location>
</feature>
<dbReference type="RefSeq" id="WP_078700052.1">
    <property type="nucleotide sequence ID" value="NZ_LT796768.1"/>
</dbReference>
<feature type="transmembrane region" description="Helical" evidence="1">
    <location>
        <begin position="303"/>
        <end position="322"/>
    </location>
</feature>
<keyword evidence="3" id="KW-1185">Reference proteome</keyword>
<dbReference type="Proteomes" id="UP000191040">
    <property type="component" value="Chromosome I"/>
</dbReference>
<accession>A0A1T4Z2B1</accession>
<name>A0A1T4Z2B1_9ACTN</name>
<proteinExistence type="predicted"/>
<dbReference type="InterPro" id="IPR045931">
    <property type="entry name" value="DUF6350"/>
</dbReference>
<dbReference type="OrthoDB" id="3742900at2"/>
<evidence type="ECO:0000313" key="2">
    <source>
        <dbReference type="EMBL" id="SKB08174.1"/>
    </source>
</evidence>
<organism evidence="2 3">
    <name type="scientific">Aeromicrobium choanae</name>
    <dbReference type="NCBI Taxonomy" id="1736691"/>
    <lineage>
        <taxon>Bacteria</taxon>
        <taxon>Bacillati</taxon>
        <taxon>Actinomycetota</taxon>
        <taxon>Actinomycetes</taxon>
        <taxon>Propionibacteriales</taxon>
        <taxon>Nocardioidaceae</taxon>
        <taxon>Aeromicrobium</taxon>
    </lineage>
</organism>
<evidence type="ECO:0000313" key="3">
    <source>
        <dbReference type="Proteomes" id="UP000191040"/>
    </source>
</evidence>
<sequence length="374" mass="36822">MPESRAADQWRPAILTAVGTAVLSVLIAGAAASSTAVAGSTADLVRSAIRTWLVSMGATLTAGEQRLDLVPIGATIVVMVLVLVLTRLCLRTPVADPGAFGAMTGGVAGVLAGICSAATTTDATTTSFVRAAFGAFVVVGLPAAWGASRQAGVAWLGLAPRWIPVADGAATGVIGLLGGATVLTLVMLVLHLDRASDLWATLDPGGPVLLGALCLLALPTLVLWTTSVLLGPGFALGPDTSVDLAGSSLGAVPGFPPLAALPDPGPFGGWVVVLTLIPLAAGVAAGLVAHTRMPAKQRTWGRAAGDGALAGAVAGAVIGILVETARGGLGPGLLQSAGPPAWQSLLVAVPLLAAGGALGAIGAHYRSARDRASS</sequence>
<gene>
    <name evidence="2" type="ORF">SAMN06295964_2037</name>
</gene>
<dbReference type="STRING" id="1736691.SAMN06295964_2037"/>
<feature type="transmembrane region" description="Helical" evidence="1">
    <location>
        <begin position="267"/>
        <end position="291"/>
    </location>
</feature>
<dbReference type="Pfam" id="PF19877">
    <property type="entry name" value="DUF6350"/>
    <property type="match status" value="1"/>
</dbReference>
<keyword evidence="1" id="KW-1133">Transmembrane helix</keyword>
<feature type="transmembrane region" description="Helical" evidence="1">
    <location>
        <begin position="168"/>
        <end position="190"/>
    </location>
</feature>
<feature type="transmembrane region" description="Helical" evidence="1">
    <location>
        <begin position="342"/>
        <end position="365"/>
    </location>
</feature>
<keyword evidence="1" id="KW-0812">Transmembrane</keyword>
<keyword evidence="1" id="KW-0472">Membrane</keyword>
<reference evidence="3" key="1">
    <citation type="submission" date="2017-02" db="EMBL/GenBank/DDBJ databases">
        <authorList>
            <person name="Varghese N."/>
            <person name="Submissions S."/>
        </authorList>
    </citation>
    <scope>NUCLEOTIDE SEQUENCE [LARGE SCALE GENOMIC DNA]</scope>
    <source>
        <strain evidence="3">9H-4</strain>
    </source>
</reference>
<feature type="transmembrane region" description="Helical" evidence="1">
    <location>
        <begin position="102"/>
        <end position="121"/>
    </location>
</feature>
<protein>
    <submittedName>
        <fullName evidence="2">Uncharacterized protein</fullName>
    </submittedName>
</protein>
<dbReference type="EMBL" id="LT796768">
    <property type="protein sequence ID" value="SKB08174.1"/>
    <property type="molecule type" value="Genomic_DNA"/>
</dbReference>
<dbReference type="AlphaFoldDB" id="A0A1T4Z2B1"/>
<evidence type="ECO:0000256" key="1">
    <source>
        <dbReference type="SAM" id="Phobius"/>
    </source>
</evidence>